<dbReference type="SMART" id="SM00119">
    <property type="entry name" value="HECTc"/>
    <property type="match status" value="1"/>
</dbReference>
<dbReference type="GO" id="GO:0005737">
    <property type="term" value="C:cytoplasm"/>
    <property type="evidence" value="ECO:0007669"/>
    <property type="project" value="TreeGrafter"/>
</dbReference>
<evidence type="ECO:0000256" key="1">
    <source>
        <dbReference type="ARBA" id="ARBA00000885"/>
    </source>
</evidence>
<dbReference type="Proteomes" id="UP000537234">
    <property type="component" value="Unassembled WGS sequence"/>
</dbReference>
<comment type="caution">
    <text evidence="6">Lacks conserved residue(s) required for the propagation of feature annotation.</text>
</comment>
<evidence type="ECO:0000313" key="8">
    <source>
        <dbReference type="EMBL" id="NXJ21082.1"/>
    </source>
</evidence>
<dbReference type="PANTHER" id="PTHR11254">
    <property type="entry name" value="HECT DOMAIN UBIQUITIN-PROTEIN LIGASE"/>
    <property type="match status" value="1"/>
</dbReference>
<dbReference type="GO" id="GO:0006511">
    <property type="term" value="P:ubiquitin-dependent protein catabolic process"/>
    <property type="evidence" value="ECO:0007669"/>
    <property type="project" value="TreeGrafter"/>
</dbReference>
<dbReference type="Gene3D" id="3.30.2160.10">
    <property type="entry name" value="Hect, E3 ligase catalytic domain"/>
    <property type="match status" value="1"/>
</dbReference>
<feature type="non-terminal residue" evidence="8">
    <location>
        <position position="1"/>
    </location>
</feature>
<evidence type="ECO:0000256" key="3">
    <source>
        <dbReference type="ARBA" id="ARBA00012485"/>
    </source>
</evidence>
<name>A0A7K9ZF84_9CORV</name>
<dbReference type="Pfam" id="PF00632">
    <property type="entry name" value="HECT"/>
    <property type="match status" value="1"/>
</dbReference>
<keyword evidence="4" id="KW-0808">Transferase</keyword>
<dbReference type="GO" id="GO:0048814">
    <property type="term" value="P:regulation of dendrite morphogenesis"/>
    <property type="evidence" value="ECO:0007669"/>
    <property type="project" value="TreeGrafter"/>
</dbReference>
<comment type="catalytic activity">
    <reaction evidence="1">
        <text>S-ubiquitinyl-[E2 ubiquitin-conjugating enzyme]-L-cysteine + [acceptor protein]-L-lysine = [E2 ubiquitin-conjugating enzyme]-L-cysteine + N(6)-ubiquitinyl-[acceptor protein]-L-lysine.</text>
        <dbReference type="EC" id="2.3.2.26"/>
    </reaction>
</comment>
<evidence type="ECO:0000259" key="7">
    <source>
        <dbReference type="PROSITE" id="PS50237"/>
    </source>
</evidence>
<feature type="domain" description="HECT" evidence="7">
    <location>
        <begin position="1"/>
        <end position="129"/>
    </location>
</feature>
<gene>
    <name evidence="8" type="primary">Nedd4_0</name>
    <name evidence="8" type="ORF">DICMEG_R02944</name>
</gene>
<organism evidence="8 9">
    <name type="scientific">Dicrurus megarhynchus</name>
    <dbReference type="NCBI Taxonomy" id="450177"/>
    <lineage>
        <taxon>Eukaryota</taxon>
        <taxon>Metazoa</taxon>
        <taxon>Chordata</taxon>
        <taxon>Craniata</taxon>
        <taxon>Vertebrata</taxon>
        <taxon>Euteleostomi</taxon>
        <taxon>Archelosauria</taxon>
        <taxon>Archosauria</taxon>
        <taxon>Dinosauria</taxon>
        <taxon>Saurischia</taxon>
        <taxon>Theropoda</taxon>
        <taxon>Coelurosauria</taxon>
        <taxon>Aves</taxon>
        <taxon>Neognathae</taxon>
        <taxon>Neoaves</taxon>
        <taxon>Telluraves</taxon>
        <taxon>Australaves</taxon>
        <taxon>Passeriformes</taxon>
        <taxon>Corvoidea</taxon>
        <taxon>Dicruridae</taxon>
        <taxon>Dicrurus</taxon>
    </lineage>
</organism>
<keyword evidence="8" id="KW-0436">Ligase</keyword>
<dbReference type="GO" id="GO:0016874">
    <property type="term" value="F:ligase activity"/>
    <property type="evidence" value="ECO:0007669"/>
    <property type="project" value="UniProtKB-KW"/>
</dbReference>
<dbReference type="SUPFAM" id="SSF56204">
    <property type="entry name" value="Hect, E3 ligase catalytic domain"/>
    <property type="match status" value="1"/>
</dbReference>
<dbReference type="InterPro" id="IPR035983">
    <property type="entry name" value="Hect_E3_ubiquitin_ligase"/>
</dbReference>
<evidence type="ECO:0000256" key="4">
    <source>
        <dbReference type="ARBA" id="ARBA00022679"/>
    </source>
</evidence>
<dbReference type="EMBL" id="VXAD01004327">
    <property type="protein sequence ID" value="NXJ21082.1"/>
    <property type="molecule type" value="Genomic_DNA"/>
</dbReference>
<keyword evidence="5 6" id="KW-0833">Ubl conjugation pathway</keyword>
<evidence type="ECO:0000256" key="5">
    <source>
        <dbReference type="ARBA" id="ARBA00022786"/>
    </source>
</evidence>
<dbReference type="GO" id="GO:0016567">
    <property type="term" value="P:protein ubiquitination"/>
    <property type="evidence" value="ECO:0007669"/>
    <property type="project" value="TreeGrafter"/>
</dbReference>
<dbReference type="PROSITE" id="PS50237">
    <property type="entry name" value="HECT"/>
    <property type="match status" value="1"/>
</dbReference>
<sequence>LREGGAEEKVTNANKDEYIDLIIKWRFISRVEEQMKALMKGVHELIPPNLLSIFDPNELELLVGGLQKIDVKDWKDNTLYRGGYFPSHPVIFLNEMRARLLQFVTGTSRVPMNGFRELYGSNGPQKFTI</sequence>
<dbReference type="PANTHER" id="PTHR11254:SF440">
    <property type="entry name" value="E3 UBIQUITIN-PROTEIN LIGASE NEDD-4"/>
    <property type="match status" value="1"/>
</dbReference>
<protein>
    <recommendedName>
        <fullName evidence="3">HECT-type E3 ubiquitin transferase</fullName>
        <ecNumber evidence="3">2.3.2.26</ecNumber>
    </recommendedName>
</protein>
<proteinExistence type="predicted"/>
<dbReference type="Gene3D" id="3.30.2410.10">
    <property type="entry name" value="Hect, E3 ligase catalytic domain"/>
    <property type="match status" value="1"/>
</dbReference>
<dbReference type="GO" id="GO:0019871">
    <property type="term" value="F:sodium channel inhibitor activity"/>
    <property type="evidence" value="ECO:0007669"/>
    <property type="project" value="TreeGrafter"/>
</dbReference>
<dbReference type="InterPro" id="IPR000569">
    <property type="entry name" value="HECT_dom"/>
</dbReference>
<comment type="caution">
    <text evidence="8">The sequence shown here is derived from an EMBL/GenBank/DDBJ whole genome shotgun (WGS) entry which is preliminary data.</text>
</comment>
<dbReference type="EC" id="2.3.2.26" evidence="3"/>
<dbReference type="AlphaFoldDB" id="A0A7K9ZF84"/>
<evidence type="ECO:0000256" key="2">
    <source>
        <dbReference type="ARBA" id="ARBA00004906"/>
    </source>
</evidence>
<dbReference type="GO" id="GO:0061630">
    <property type="term" value="F:ubiquitin protein ligase activity"/>
    <property type="evidence" value="ECO:0007669"/>
    <property type="project" value="UniProtKB-EC"/>
</dbReference>
<comment type="pathway">
    <text evidence="2">Protein modification; protein ubiquitination.</text>
</comment>
<dbReference type="InterPro" id="IPR050409">
    <property type="entry name" value="E3_ubiq-protein_ligase"/>
</dbReference>
<feature type="non-terminal residue" evidence="8">
    <location>
        <position position="129"/>
    </location>
</feature>
<accession>A0A7K9ZF84</accession>
<evidence type="ECO:0000256" key="6">
    <source>
        <dbReference type="PROSITE-ProRule" id="PRU00104"/>
    </source>
</evidence>
<reference evidence="8 9" key="1">
    <citation type="submission" date="2019-09" db="EMBL/GenBank/DDBJ databases">
        <title>Bird 10,000 Genomes (B10K) Project - Family phase.</title>
        <authorList>
            <person name="Zhang G."/>
        </authorList>
    </citation>
    <scope>NUCLEOTIDE SEQUENCE [LARGE SCALE GENOMIC DNA]</scope>
    <source>
        <strain evidence="8">B10K-DU-001-48</strain>
        <tissue evidence="8">Muscle</tissue>
    </source>
</reference>
<evidence type="ECO:0000313" key="9">
    <source>
        <dbReference type="Proteomes" id="UP000537234"/>
    </source>
</evidence>
<keyword evidence="9" id="KW-1185">Reference proteome</keyword>